<dbReference type="InterPro" id="IPR011761">
    <property type="entry name" value="ATP-grasp"/>
</dbReference>
<dbReference type="SUPFAM" id="SSF56059">
    <property type="entry name" value="Glutathione synthetase ATP-binding domain-like"/>
    <property type="match status" value="1"/>
</dbReference>
<dbReference type="Proteomes" id="UP000051790">
    <property type="component" value="Unassembled WGS sequence"/>
</dbReference>
<dbReference type="GO" id="GO:0009432">
    <property type="term" value="P:SOS response"/>
    <property type="evidence" value="ECO:0007669"/>
    <property type="project" value="TreeGrafter"/>
</dbReference>
<keyword evidence="4" id="KW-1185">Reference proteome</keyword>
<comment type="caution">
    <text evidence="3">The sequence shown here is derived from an EMBL/GenBank/DDBJ whole genome shotgun (WGS) entry which is preliminary data.</text>
</comment>
<reference evidence="3 4" key="1">
    <citation type="journal article" date="2015" name="Genome Announc.">
        <title>Expanding the biotechnology potential of lactobacilli through comparative genomics of 213 strains and associated genera.</title>
        <authorList>
            <person name="Sun Z."/>
            <person name="Harris H.M."/>
            <person name="McCann A."/>
            <person name="Guo C."/>
            <person name="Argimon S."/>
            <person name="Zhang W."/>
            <person name="Yang X."/>
            <person name="Jeffery I.B."/>
            <person name="Cooney J.C."/>
            <person name="Kagawa T.F."/>
            <person name="Liu W."/>
            <person name="Song Y."/>
            <person name="Salvetti E."/>
            <person name="Wrobel A."/>
            <person name="Rasinkangas P."/>
            <person name="Parkhill J."/>
            <person name="Rea M.C."/>
            <person name="O'Sullivan O."/>
            <person name="Ritari J."/>
            <person name="Douillard F.P."/>
            <person name="Paul Ross R."/>
            <person name="Yang R."/>
            <person name="Briner A.E."/>
            <person name="Felis G.E."/>
            <person name="de Vos W.M."/>
            <person name="Barrangou R."/>
            <person name="Klaenhammer T.R."/>
            <person name="Caufield P.W."/>
            <person name="Cui Y."/>
            <person name="Zhang H."/>
            <person name="O'Toole P.W."/>
        </authorList>
    </citation>
    <scope>NUCLEOTIDE SEQUENCE [LARGE SCALE GENOMIC DNA]</scope>
    <source>
        <strain evidence="3 4">DSM 13343</strain>
    </source>
</reference>
<organism evidence="3 4">
    <name type="scientific">Lacticaseibacillus manihotivorans DSM 13343 = JCM 12514</name>
    <dbReference type="NCBI Taxonomy" id="1423769"/>
    <lineage>
        <taxon>Bacteria</taxon>
        <taxon>Bacillati</taxon>
        <taxon>Bacillota</taxon>
        <taxon>Bacilli</taxon>
        <taxon>Lactobacillales</taxon>
        <taxon>Lactobacillaceae</taxon>
        <taxon>Lacticaseibacillus</taxon>
    </lineage>
</organism>
<sequence>MSSLYDYGKMIDQLNLVGLLPQTQLKMTVQLGPKTAKLPKSPYWRAQGDHLQVTLPWSSDLRQTTRLLSAVFVTLERLGQNTELGQNPFTLTWVLPEAFIHTAFEVIADTKNAPKYPEFHNGWYLRESLAWGKVQPQLQHKFGVAHGFDLTLLGENVETNGIVGLQMGSVPILANTSTGSQTTSLLWLQAALWGVLGNTLPDKLADWGTPRILDPESVRVIQGMQAGLRRQIQASDDGVHLAGFPQLNLDAQLLLSAALKLGKKIAVLDDTTPVLQIEDQIIAAGGLGNSYSATRLAESKPATKAILAAHHLPTPPGAIYTNLPQALHDFHTSFAQKAIAIKPTIGRDGQGVRVFMLPPSVDEFRQAFTQALQFGPVLIEAYAKGAAYRLFVQNQQVVAAMELTPANVVGDGRRSIAALVSHKNLRRPIAWQPVVLDEPAQAMLAAQGVTADQVVPRGHQVLLRATSNTRFGADGYDVTDDLDDGYKTLAVKAVQALGLDIAGVDMVIANLYRAYDPEKPGLADILSVTGTPAIWPHAVAQMGTKRDLATSLLTRMFN</sequence>
<feature type="domain" description="ATP-grasp" evidence="2">
    <location>
        <begin position="304"/>
        <end position="557"/>
    </location>
</feature>
<dbReference type="GO" id="GO:0046872">
    <property type="term" value="F:metal ion binding"/>
    <property type="evidence" value="ECO:0007669"/>
    <property type="project" value="InterPro"/>
</dbReference>
<evidence type="ECO:0000313" key="4">
    <source>
        <dbReference type="Proteomes" id="UP000051790"/>
    </source>
</evidence>
<keyword evidence="1" id="KW-0547">Nucleotide-binding</keyword>
<proteinExistence type="predicted"/>
<dbReference type="PROSITE" id="PS50975">
    <property type="entry name" value="ATP_GRASP"/>
    <property type="match status" value="1"/>
</dbReference>
<dbReference type="GO" id="GO:0018169">
    <property type="term" value="F:ribosomal S6-glutamic acid ligase activity"/>
    <property type="evidence" value="ECO:0007669"/>
    <property type="project" value="TreeGrafter"/>
</dbReference>
<evidence type="ECO:0000313" key="3">
    <source>
        <dbReference type="EMBL" id="KRL37105.1"/>
    </source>
</evidence>
<protein>
    <submittedName>
        <fullName evidence="3">Glutathione biosynthesis bifunctional protein</fullName>
    </submittedName>
</protein>
<dbReference type="PANTHER" id="PTHR21621:SF0">
    <property type="entry name" value="BETA-CITRYLGLUTAMATE SYNTHASE B-RELATED"/>
    <property type="match status" value="1"/>
</dbReference>
<dbReference type="AlphaFoldDB" id="A0A0R1PXB9"/>
<gene>
    <name evidence="3" type="ORF">FD01_GL002858</name>
</gene>
<dbReference type="GO" id="GO:0005524">
    <property type="term" value="F:ATP binding"/>
    <property type="evidence" value="ECO:0007669"/>
    <property type="project" value="UniProtKB-UniRule"/>
</dbReference>
<dbReference type="PATRIC" id="fig|1423769.4.peg.3083"/>
<evidence type="ECO:0000259" key="2">
    <source>
        <dbReference type="PROSITE" id="PS50975"/>
    </source>
</evidence>
<dbReference type="EMBL" id="AZEU01000322">
    <property type="protein sequence ID" value="KRL37105.1"/>
    <property type="molecule type" value="Genomic_DNA"/>
</dbReference>
<dbReference type="GO" id="GO:0005737">
    <property type="term" value="C:cytoplasm"/>
    <property type="evidence" value="ECO:0007669"/>
    <property type="project" value="TreeGrafter"/>
</dbReference>
<dbReference type="Gene3D" id="3.30.470.20">
    <property type="entry name" value="ATP-grasp fold, B domain"/>
    <property type="match status" value="2"/>
</dbReference>
<dbReference type="PANTHER" id="PTHR21621">
    <property type="entry name" value="RIBOSOMAL PROTEIN S6 MODIFICATION PROTEIN"/>
    <property type="match status" value="1"/>
</dbReference>
<evidence type="ECO:0000256" key="1">
    <source>
        <dbReference type="PROSITE-ProRule" id="PRU00409"/>
    </source>
</evidence>
<keyword evidence="1" id="KW-0067">ATP-binding</keyword>
<name>A0A0R1PXB9_9LACO</name>
<accession>A0A0R1PXB9</accession>